<evidence type="ECO:0000313" key="1">
    <source>
        <dbReference type="EMBL" id="KAH7927881.1"/>
    </source>
</evidence>
<name>A0ACB8BQU0_9AGAM</name>
<proteinExistence type="predicted"/>
<dbReference type="EMBL" id="MU266360">
    <property type="protein sequence ID" value="KAH7927881.1"/>
    <property type="molecule type" value="Genomic_DNA"/>
</dbReference>
<keyword evidence="2" id="KW-1185">Reference proteome</keyword>
<accession>A0ACB8BQU0</accession>
<reference evidence="1" key="1">
    <citation type="journal article" date="2021" name="New Phytol.">
        <title>Evolutionary innovations through gain and loss of genes in the ectomycorrhizal Boletales.</title>
        <authorList>
            <person name="Wu G."/>
            <person name="Miyauchi S."/>
            <person name="Morin E."/>
            <person name="Kuo A."/>
            <person name="Drula E."/>
            <person name="Varga T."/>
            <person name="Kohler A."/>
            <person name="Feng B."/>
            <person name="Cao Y."/>
            <person name="Lipzen A."/>
            <person name="Daum C."/>
            <person name="Hundley H."/>
            <person name="Pangilinan J."/>
            <person name="Johnson J."/>
            <person name="Barry K."/>
            <person name="LaButti K."/>
            <person name="Ng V."/>
            <person name="Ahrendt S."/>
            <person name="Min B."/>
            <person name="Choi I.G."/>
            <person name="Park H."/>
            <person name="Plett J.M."/>
            <person name="Magnuson J."/>
            <person name="Spatafora J.W."/>
            <person name="Nagy L.G."/>
            <person name="Henrissat B."/>
            <person name="Grigoriev I.V."/>
            <person name="Yang Z.L."/>
            <person name="Xu J."/>
            <person name="Martin F.M."/>
        </authorList>
    </citation>
    <scope>NUCLEOTIDE SEQUENCE</scope>
    <source>
        <strain evidence="1">KUC20120723A-06</strain>
    </source>
</reference>
<protein>
    <submittedName>
        <fullName evidence="1">Uncharacterized protein</fullName>
    </submittedName>
</protein>
<dbReference type="Proteomes" id="UP000790709">
    <property type="component" value="Unassembled WGS sequence"/>
</dbReference>
<gene>
    <name evidence="1" type="ORF">BV22DRAFT_246311</name>
</gene>
<sequence>MRRRRGGSEWDYEGRERNVRYSSERRREIVSSGKCCGLFRWPSARVGVVVVVLGSKAGYSSGHKSSQSLIAIFCCHATCHTHTSLFSLCSAATEAYNFRQTADTQPQQTQVLPVL</sequence>
<organism evidence="1 2">
    <name type="scientific">Leucogyrophana mollusca</name>
    <dbReference type="NCBI Taxonomy" id="85980"/>
    <lineage>
        <taxon>Eukaryota</taxon>
        <taxon>Fungi</taxon>
        <taxon>Dikarya</taxon>
        <taxon>Basidiomycota</taxon>
        <taxon>Agaricomycotina</taxon>
        <taxon>Agaricomycetes</taxon>
        <taxon>Agaricomycetidae</taxon>
        <taxon>Boletales</taxon>
        <taxon>Boletales incertae sedis</taxon>
        <taxon>Leucogyrophana</taxon>
    </lineage>
</organism>
<comment type="caution">
    <text evidence="1">The sequence shown here is derived from an EMBL/GenBank/DDBJ whole genome shotgun (WGS) entry which is preliminary data.</text>
</comment>
<evidence type="ECO:0000313" key="2">
    <source>
        <dbReference type="Proteomes" id="UP000790709"/>
    </source>
</evidence>